<feature type="chain" id="PRO_5013096039" description="F-box domain-containing protein" evidence="1">
    <location>
        <begin position="24"/>
        <end position="498"/>
    </location>
</feature>
<dbReference type="EMBL" id="MCGO01000014">
    <property type="protein sequence ID" value="ORY47306.1"/>
    <property type="molecule type" value="Genomic_DNA"/>
</dbReference>
<dbReference type="AlphaFoldDB" id="A0A1Y2CJZ6"/>
<evidence type="ECO:0000313" key="2">
    <source>
        <dbReference type="EMBL" id="ORY47306.1"/>
    </source>
</evidence>
<keyword evidence="3" id="KW-1185">Reference proteome</keyword>
<accession>A0A1Y2CJZ6</accession>
<evidence type="ECO:0000256" key="1">
    <source>
        <dbReference type="SAM" id="SignalP"/>
    </source>
</evidence>
<feature type="signal peptide" evidence="1">
    <location>
        <begin position="1"/>
        <end position="23"/>
    </location>
</feature>
<dbReference type="OrthoDB" id="2159120at2759"/>
<dbReference type="Gene3D" id="3.80.10.10">
    <property type="entry name" value="Ribonuclease Inhibitor"/>
    <property type="match status" value="1"/>
</dbReference>
<name>A0A1Y2CJZ6_9FUNG</name>
<protein>
    <recommendedName>
        <fullName evidence="4">F-box domain-containing protein</fullName>
    </recommendedName>
</protein>
<comment type="caution">
    <text evidence="2">The sequence shown here is derived from an EMBL/GenBank/DDBJ whole genome shotgun (WGS) entry which is preliminary data.</text>
</comment>
<keyword evidence="1" id="KW-0732">Signal</keyword>
<reference evidence="2 3" key="1">
    <citation type="submission" date="2016-07" db="EMBL/GenBank/DDBJ databases">
        <title>Pervasive Adenine N6-methylation of Active Genes in Fungi.</title>
        <authorList>
            <consortium name="DOE Joint Genome Institute"/>
            <person name="Mondo S.J."/>
            <person name="Dannebaum R.O."/>
            <person name="Kuo R.C."/>
            <person name="Labutti K."/>
            <person name="Haridas S."/>
            <person name="Kuo A."/>
            <person name="Salamov A."/>
            <person name="Ahrendt S.R."/>
            <person name="Lipzen A."/>
            <person name="Sullivan W."/>
            <person name="Andreopoulos W.B."/>
            <person name="Clum A."/>
            <person name="Lindquist E."/>
            <person name="Daum C."/>
            <person name="Ramamoorthy G.K."/>
            <person name="Gryganskyi A."/>
            <person name="Culley D."/>
            <person name="Magnuson J.K."/>
            <person name="James T.Y."/>
            <person name="O'Malley M.A."/>
            <person name="Stajich J.E."/>
            <person name="Spatafora J.W."/>
            <person name="Visel A."/>
            <person name="Grigoriev I.V."/>
        </authorList>
    </citation>
    <scope>NUCLEOTIDE SEQUENCE [LARGE SCALE GENOMIC DNA]</scope>
    <source>
        <strain evidence="2 3">JEL800</strain>
    </source>
</reference>
<sequence>MGPPPRVFLVPELLSLIVTHLSASDVSQLSQVSRVLAYPAQALLFRRPVFSAKHAPTIRRLIDASPRTALTHVRDLDIAQLRVVANPTDEAASPLQHWLDLTRLAHDLVAACPNLRTLRIDGFPSDVTGTLFSNLLLSIPNSIEHILWSRVAVSDAHLMRMVGRWPKLRSLEIGIVTPYMWGVRSTLSGMGSMTVPEYRMLSMNGVGGADTTQSILPTGDIRDILGASAAANYGGPDWKSIQNAEGFSTLLSTSLRLESLKIQPLPGDDGTTHLLQILTLYSPPSLKTLILGRGRYLTSTQSSSLRLWHHVLLFISRNPRITHVSIADPFETCRRFCLPVWVLSESFLQESVRKLQKQNTATSSGDIKRAVADVVHKELRAWIRGDGRLDKLVKINQNVGLRWFLGGVDQPATAITSHMNEALALFRVLPTVPNSLAEVNDEDGGDQLVPLAETAETTVVRHSGALEPIIFGETGIRVLRSLVNEFSESTVLTALAKF</sequence>
<evidence type="ECO:0008006" key="4">
    <source>
        <dbReference type="Google" id="ProtNLM"/>
    </source>
</evidence>
<dbReference type="SUPFAM" id="SSF52047">
    <property type="entry name" value="RNI-like"/>
    <property type="match status" value="1"/>
</dbReference>
<dbReference type="InterPro" id="IPR032675">
    <property type="entry name" value="LRR_dom_sf"/>
</dbReference>
<dbReference type="Proteomes" id="UP000193642">
    <property type="component" value="Unassembled WGS sequence"/>
</dbReference>
<evidence type="ECO:0000313" key="3">
    <source>
        <dbReference type="Proteomes" id="UP000193642"/>
    </source>
</evidence>
<proteinExistence type="predicted"/>
<gene>
    <name evidence="2" type="ORF">BCR33DRAFT_93889</name>
</gene>
<organism evidence="2 3">
    <name type="scientific">Rhizoclosmatium globosum</name>
    <dbReference type="NCBI Taxonomy" id="329046"/>
    <lineage>
        <taxon>Eukaryota</taxon>
        <taxon>Fungi</taxon>
        <taxon>Fungi incertae sedis</taxon>
        <taxon>Chytridiomycota</taxon>
        <taxon>Chytridiomycota incertae sedis</taxon>
        <taxon>Chytridiomycetes</taxon>
        <taxon>Chytridiales</taxon>
        <taxon>Chytriomycetaceae</taxon>
        <taxon>Rhizoclosmatium</taxon>
    </lineage>
</organism>